<keyword evidence="3" id="KW-1185">Reference proteome</keyword>
<keyword evidence="1" id="KW-0732">Signal</keyword>
<evidence type="ECO:0008006" key="4">
    <source>
        <dbReference type="Google" id="ProtNLM"/>
    </source>
</evidence>
<sequence length="160" mass="18548">MMKFLGLLVLLLISSTYGVAQEIPVLNSPDDFIIQRTEIIPSLSILAPENPYVGKFKIRTVNFDVKDQPIQVNISEIMREEEQMRSNSYVELSPPVQLSQKKASVSFSANPRETDARYFNQNFNPSLPRTGTRNTVYKDASETTRPIYYSRYSPFYRRYY</sequence>
<organism evidence="2 3">
    <name type="scientific">Gillisia hiemivivida</name>
    <dbReference type="NCBI Taxonomy" id="291190"/>
    <lineage>
        <taxon>Bacteria</taxon>
        <taxon>Pseudomonadati</taxon>
        <taxon>Bacteroidota</taxon>
        <taxon>Flavobacteriia</taxon>
        <taxon>Flavobacteriales</taxon>
        <taxon>Flavobacteriaceae</taxon>
        <taxon>Gillisia</taxon>
    </lineage>
</organism>
<dbReference type="Proteomes" id="UP000321367">
    <property type="component" value="Unassembled WGS sequence"/>
</dbReference>
<dbReference type="EMBL" id="VORY01000004">
    <property type="protein sequence ID" value="TXD94473.1"/>
    <property type="molecule type" value="Genomic_DNA"/>
</dbReference>
<gene>
    <name evidence="2" type="ORF">ES724_05535</name>
</gene>
<protein>
    <recommendedName>
        <fullName evidence="4">DUF3868 domain-containing protein</fullName>
    </recommendedName>
</protein>
<feature type="signal peptide" evidence="1">
    <location>
        <begin position="1"/>
        <end position="20"/>
    </location>
</feature>
<name>A0A5C6ZWT6_9FLAO</name>
<proteinExistence type="predicted"/>
<feature type="chain" id="PRO_5022842874" description="DUF3868 domain-containing protein" evidence="1">
    <location>
        <begin position="21"/>
        <end position="160"/>
    </location>
</feature>
<reference evidence="2 3" key="1">
    <citation type="submission" date="2019-08" db="EMBL/GenBank/DDBJ databases">
        <title>Genome sequence of Gillisia hiemivivida IC154 (type strain).</title>
        <authorList>
            <person name="Bowman J.P."/>
        </authorList>
    </citation>
    <scope>NUCLEOTIDE SEQUENCE [LARGE SCALE GENOMIC DNA]</scope>
    <source>
        <strain evidence="2 3">IC154</strain>
    </source>
</reference>
<evidence type="ECO:0000313" key="2">
    <source>
        <dbReference type="EMBL" id="TXD94473.1"/>
    </source>
</evidence>
<evidence type="ECO:0000256" key="1">
    <source>
        <dbReference type="SAM" id="SignalP"/>
    </source>
</evidence>
<comment type="caution">
    <text evidence="2">The sequence shown here is derived from an EMBL/GenBank/DDBJ whole genome shotgun (WGS) entry which is preliminary data.</text>
</comment>
<dbReference type="OrthoDB" id="1440840at2"/>
<evidence type="ECO:0000313" key="3">
    <source>
        <dbReference type="Proteomes" id="UP000321367"/>
    </source>
</evidence>
<accession>A0A5C6ZWT6</accession>
<dbReference type="RefSeq" id="WP_146930689.1">
    <property type="nucleotide sequence ID" value="NZ_CBCSHZ010000004.1"/>
</dbReference>
<dbReference type="AlphaFoldDB" id="A0A5C6ZWT6"/>